<evidence type="ECO:0000259" key="6">
    <source>
        <dbReference type="Pfam" id="PF00963"/>
    </source>
</evidence>
<feature type="compositionally biased region" description="Polar residues" evidence="4">
    <location>
        <begin position="172"/>
        <end position="186"/>
    </location>
</feature>
<evidence type="ECO:0000256" key="3">
    <source>
        <dbReference type="ARBA" id="ARBA00022737"/>
    </source>
</evidence>
<evidence type="ECO:0000256" key="1">
    <source>
        <dbReference type="ARBA" id="ARBA00004613"/>
    </source>
</evidence>
<organism evidence="7">
    <name type="scientific">Ruminococcus flavefaciens</name>
    <dbReference type="NCBI Taxonomy" id="1265"/>
    <lineage>
        <taxon>Bacteria</taxon>
        <taxon>Bacillati</taxon>
        <taxon>Bacillota</taxon>
        <taxon>Clostridia</taxon>
        <taxon>Eubacteriales</taxon>
        <taxon>Oscillospiraceae</taxon>
        <taxon>Ruminococcus</taxon>
    </lineage>
</organism>
<dbReference type="Pfam" id="PF00963">
    <property type="entry name" value="Cohesin"/>
    <property type="match status" value="1"/>
</dbReference>
<dbReference type="Gene3D" id="2.60.40.680">
    <property type="match status" value="1"/>
</dbReference>
<name>G9FEZ0_RUMFL</name>
<reference evidence="7" key="1">
    <citation type="journal article" date="2011" name="PLoS ONE">
        <title>Cellulosomics, a Gene-Centric Approach to Investigating the Intraspecific Diversity and Adaptation of Ruminococcus flavefaciens within the Rumen.</title>
        <authorList>
            <person name="Brulc J.M."/>
            <person name="Yeoman C.J."/>
            <person name="Wilson M.K."/>
            <person name="Berg Miller M.E."/>
            <person name="Jeraldo P."/>
            <person name="Jindou S."/>
            <person name="Goldenfeld N."/>
            <person name="Flint H.J."/>
            <person name="Lamed R."/>
            <person name="Borovok I."/>
            <person name="Vodovnik M."/>
            <person name="Nelson K.E."/>
            <person name="Bayer E.A."/>
            <person name="White B.A."/>
        </authorList>
    </citation>
    <scope>NUCLEOTIDE SEQUENCE</scope>
    <source>
        <strain evidence="7">AJT88F015</strain>
    </source>
</reference>
<dbReference type="SUPFAM" id="SSF63446">
    <property type="entry name" value="Type I dockerin domain"/>
    <property type="match status" value="1"/>
</dbReference>
<dbReference type="InterPro" id="IPR002102">
    <property type="entry name" value="Cohesin_dom"/>
</dbReference>
<dbReference type="InterPro" id="IPR036439">
    <property type="entry name" value="Dockerin_dom_sf"/>
</dbReference>
<evidence type="ECO:0000313" key="7">
    <source>
        <dbReference type="EMBL" id="AEV59155.1"/>
    </source>
</evidence>
<gene>
    <name evidence="7" type="primary">scaC</name>
</gene>
<keyword evidence="5" id="KW-0732">Signal</keyword>
<feature type="region of interest" description="Disordered" evidence="4">
    <location>
        <begin position="166"/>
        <end position="191"/>
    </location>
</feature>
<feature type="domain" description="Cohesin" evidence="6">
    <location>
        <begin position="34"/>
        <end position="157"/>
    </location>
</feature>
<evidence type="ECO:0000256" key="4">
    <source>
        <dbReference type="SAM" id="MobiDB-lite"/>
    </source>
</evidence>
<dbReference type="Gene3D" id="1.10.1330.10">
    <property type="entry name" value="Dockerin domain"/>
    <property type="match status" value="1"/>
</dbReference>
<dbReference type="GO" id="GO:0030246">
    <property type="term" value="F:carbohydrate binding"/>
    <property type="evidence" value="ECO:0007669"/>
    <property type="project" value="InterPro"/>
</dbReference>
<evidence type="ECO:0000256" key="5">
    <source>
        <dbReference type="SAM" id="SignalP"/>
    </source>
</evidence>
<dbReference type="GO" id="GO:0000272">
    <property type="term" value="P:polysaccharide catabolic process"/>
    <property type="evidence" value="ECO:0007669"/>
    <property type="project" value="InterPro"/>
</dbReference>
<feature type="chain" id="PRO_5003521558" evidence="5">
    <location>
        <begin position="30"/>
        <end position="287"/>
    </location>
</feature>
<keyword evidence="2" id="KW-0964">Secreted</keyword>
<evidence type="ECO:0000256" key="2">
    <source>
        <dbReference type="ARBA" id="ARBA00022525"/>
    </source>
</evidence>
<dbReference type="InterPro" id="IPR008965">
    <property type="entry name" value="CBM2/CBM3_carb-bd_dom_sf"/>
</dbReference>
<keyword evidence="3" id="KW-0677">Repeat</keyword>
<sequence length="287" mass="29026">MKTKKVVVGAIAAAMLSLSVCSIAPVAVAANETVQISVGNATVEKAGEKFTVDVSLADVPAAGIQAIDFSIAFDNAVITIDEVKAGKITETGATGSDSTSAAAPLFDSYINNDEGYLCLAWSTSLDDASYWIKSDGVFCTISGTVSSNAKTNDKSDLKIVATDRETYPGSGVPNTNVSVGASQNDSPVRYGTSLTNGSVTVTGGSVTPTLRGDANCDKEVNMADAVLIMQSQANPDVYGLGKPDGITAVGLANADVAGGASDKGGDGVTNADAAAIQEFKLGLAKHS</sequence>
<proteinExistence type="predicted"/>
<accession>G9FEZ0</accession>
<dbReference type="AlphaFoldDB" id="G9FEZ0"/>
<comment type="subcellular location">
    <subcellularLocation>
        <location evidence="1">Secreted</location>
    </subcellularLocation>
</comment>
<dbReference type="SUPFAM" id="SSF49384">
    <property type="entry name" value="Carbohydrate-binding domain"/>
    <property type="match status" value="1"/>
</dbReference>
<dbReference type="CDD" id="cd08548">
    <property type="entry name" value="Type_I_cohesin_like"/>
    <property type="match status" value="1"/>
</dbReference>
<dbReference type="GO" id="GO:0005576">
    <property type="term" value="C:extracellular region"/>
    <property type="evidence" value="ECO:0007669"/>
    <property type="project" value="UniProtKB-SubCell"/>
</dbReference>
<protein>
    <submittedName>
        <fullName evidence="7">Scaffoldin C</fullName>
    </submittedName>
</protein>
<feature type="signal peptide" evidence="5">
    <location>
        <begin position="1"/>
        <end position="29"/>
    </location>
</feature>
<dbReference type="EMBL" id="JN109990">
    <property type="protein sequence ID" value="AEV59155.1"/>
    <property type="molecule type" value="Genomic_DNA"/>
</dbReference>